<dbReference type="InterPro" id="IPR013783">
    <property type="entry name" value="Ig-like_fold"/>
</dbReference>
<evidence type="ECO:0000313" key="6">
    <source>
        <dbReference type="Proteomes" id="UP000007394"/>
    </source>
</evidence>
<protein>
    <recommendedName>
        <fullName evidence="2">Secretion system C-terminal sorting domain-containing protein</fullName>
    </recommendedName>
</protein>
<dbReference type="EMBL" id="CP003418">
    <property type="protein sequence ID" value="AFH49534.1"/>
    <property type="molecule type" value="Genomic_DNA"/>
</dbReference>
<organism evidence="5 6">
    <name type="scientific">Ignavibacterium album (strain DSM 19864 / JCM 16511 / NBRC 101810 / Mat9-16)</name>
    <dbReference type="NCBI Taxonomy" id="945713"/>
    <lineage>
        <taxon>Bacteria</taxon>
        <taxon>Pseudomonadati</taxon>
        <taxon>Ignavibacteriota</taxon>
        <taxon>Ignavibacteria</taxon>
        <taxon>Ignavibacteriales</taxon>
        <taxon>Ignavibacteriaceae</taxon>
        <taxon>Ignavibacterium</taxon>
    </lineage>
</organism>
<dbReference type="AlphaFoldDB" id="I0AP17"/>
<evidence type="ECO:0000313" key="4">
    <source>
        <dbReference type="EMBL" id="AFH49534.1"/>
    </source>
</evidence>
<dbReference type="eggNOG" id="COG4447">
    <property type="taxonomic scope" value="Bacteria"/>
</dbReference>
<dbReference type="Gene3D" id="2.60.40.10">
    <property type="entry name" value="Immunoglobulins"/>
    <property type="match status" value="1"/>
</dbReference>
<dbReference type="STRING" id="945713.IALB_0884"/>
<dbReference type="EMBL" id="CP003418">
    <property type="protein sequence ID" value="AFH50724.1"/>
    <property type="molecule type" value="Genomic_DNA"/>
</dbReference>
<gene>
    <name evidence="3" type="ordered locus">IALB_0884</name>
    <name evidence="4" type="ordered locus">IALB_1827</name>
    <name evidence="5" type="ordered locus">IALB_3021</name>
</gene>
<evidence type="ECO:0000259" key="2">
    <source>
        <dbReference type="Pfam" id="PF18962"/>
    </source>
</evidence>
<accession>I0AP17</accession>
<dbReference type="RefSeq" id="WP_014559752.1">
    <property type="nucleotide sequence ID" value="NC_017464.1"/>
</dbReference>
<dbReference type="InterPro" id="IPR036116">
    <property type="entry name" value="FN3_sf"/>
</dbReference>
<dbReference type="NCBIfam" id="TIGR04183">
    <property type="entry name" value="Por_Secre_tail"/>
    <property type="match status" value="1"/>
</dbReference>
<keyword evidence="1" id="KW-0732">Signal</keyword>
<dbReference type="PATRIC" id="fig|945713.3.peg.1835"/>
<reference evidence="5 6" key="1">
    <citation type="journal article" date="2012" name="Front. Microbiol.">
        <title>Complete genome of Ignavibacterium album, a metabolically versatile, flagellated, facultative anaerobe from the phylum Chlorobi.</title>
        <authorList>
            <person name="Liu Z."/>
            <person name="Frigaard N.-U."/>
            <person name="Vogl K."/>
            <person name="Iino T."/>
            <person name="Ohkuma M."/>
            <person name="Overmann J."/>
            <person name="Bryant D.A."/>
        </authorList>
    </citation>
    <scope>NUCLEOTIDE SEQUENCE [LARGE SCALE GENOMIC DNA]</scope>
    <source>
        <strain evidence="6">DSM 19864 / JCM 16511 / NBRC 101810 / Mat9-16</strain>
        <strain evidence="5">JCM 16511</strain>
    </source>
</reference>
<feature type="signal peptide" evidence="1">
    <location>
        <begin position="1"/>
        <end position="20"/>
    </location>
</feature>
<dbReference type="SUPFAM" id="SSF49265">
    <property type="entry name" value="Fibronectin type III"/>
    <property type="match status" value="1"/>
</dbReference>
<feature type="domain" description="Secretion system C-terminal sorting" evidence="2">
    <location>
        <begin position="282"/>
        <end position="356"/>
    </location>
</feature>
<dbReference type="OrthoDB" id="663485at2"/>
<evidence type="ECO:0000313" key="5">
    <source>
        <dbReference type="EMBL" id="AFH50724.1"/>
    </source>
</evidence>
<dbReference type="KEGG" id="ial:IALB_0884"/>
<feature type="chain" id="PRO_5007667548" description="Secretion system C-terminal sorting domain-containing protein" evidence="1">
    <location>
        <begin position="21"/>
        <end position="360"/>
    </location>
</feature>
<name>I0AP17_IGNAJ</name>
<sequence>MKKHLFFLTALFLFSTFSFAQFQEPTVKLPLTIDDGAGASRTMFFGLDTLGTDGIDIIFGESDVPPFPPIGAFEARFFLPENNFSGSLGSYIDIRNATFPFTGQKEFRLAYQPGFGTVINVTWNLPHNQANGVLQDIITGTLINVPMADSGMYTVTNPNVFNRLKMLINFVNIIPVELSSFSASVIGSSVQLNWTTATELNNSGFEVQRKTDNSDWQTLTFIKGAGTTTQPQSYSYVDNSVSSNTKYYYRLRQNDFDGKFSFSNVIEIDISSPKDYSLEQNYPNPFNPSTNISFTLPKSSNVKLTVYNHLGEEVTQIVNQQLEAGTFIYNWNANGQASGIYFYELQADGFKQTRKMSLLK</sequence>
<dbReference type="EMBL" id="CP003418">
    <property type="protein sequence ID" value="AFH48596.1"/>
    <property type="molecule type" value="Genomic_DNA"/>
</dbReference>
<dbReference type="HOGENOM" id="CLU_768980_0_0_10"/>
<dbReference type="Pfam" id="PF18962">
    <property type="entry name" value="Por_Secre_tail"/>
    <property type="match status" value="1"/>
</dbReference>
<dbReference type="Gene3D" id="2.60.40.4070">
    <property type="match status" value="1"/>
</dbReference>
<evidence type="ECO:0000313" key="3">
    <source>
        <dbReference type="EMBL" id="AFH48596.1"/>
    </source>
</evidence>
<dbReference type="InterPro" id="IPR026444">
    <property type="entry name" value="Secre_tail"/>
</dbReference>
<keyword evidence="6" id="KW-1185">Reference proteome</keyword>
<proteinExistence type="predicted"/>
<dbReference type="Proteomes" id="UP000007394">
    <property type="component" value="Chromosome"/>
</dbReference>
<dbReference type="KEGG" id="ial:IALB_3021"/>
<evidence type="ECO:0000256" key="1">
    <source>
        <dbReference type="SAM" id="SignalP"/>
    </source>
</evidence>
<dbReference type="KEGG" id="ial:IALB_1827"/>